<accession>A0AAD7EXT9</accession>
<evidence type="ECO:0008006" key="3">
    <source>
        <dbReference type="Google" id="ProtNLM"/>
    </source>
</evidence>
<evidence type="ECO:0000313" key="1">
    <source>
        <dbReference type="EMBL" id="KAJ7353519.1"/>
    </source>
</evidence>
<dbReference type="EMBL" id="JARIHO010000011">
    <property type="protein sequence ID" value="KAJ7353519.1"/>
    <property type="molecule type" value="Genomic_DNA"/>
</dbReference>
<dbReference type="AlphaFoldDB" id="A0AAD7EXT9"/>
<gene>
    <name evidence="1" type="ORF">DFH08DRAFT_692879</name>
</gene>
<reference evidence="1" key="1">
    <citation type="submission" date="2023-03" db="EMBL/GenBank/DDBJ databases">
        <title>Massive genome expansion in bonnet fungi (Mycena s.s.) driven by repeated elements and novel gene families across ecological guilds.</title>
        <authorList>
            <consortium name="Lawrence Berkeley National Laboratory"/>
            <person name="Harder C.B."/>
            <person name="Miyauchi S."/>
            <person name="Viragh M."/>
            <person name="Kuo A."/>
            <person name="Thoen E."/>
            <person name="Andreopoulos B."/>
            <person name="Lu D."/>
            <person name="Skrede I."/>
            <person name="Drula E."/>
            <person name="Henrissat B."/>
            <person name="Morin E."/>
            <person name="Kohler A."/>
            <person name="Barry K."/>
            <person name="LaButti K."/>
            <person name="Morin E."/>
            <person name="Salamov A."/>
            <person name="Lipzen A."/>
            <person name="Mereny Z."/>
            <person name="Hegedus B."/>
            <person name="Baldrian P."/>
            <person name="Stursova M."/>
            <person name="Weitz H."/>
            <person name="Taylor A."/>
            <person name="Grigoriev I.V."/>
            <person name="Nagy L.G."/>
            <person name="Martin F."/>
            <person name="Kauserud H."/>
        </authorList>
    </citation>
    <scope>NUCLEOTIDE SEQUENCE</scope>
    <source>
        <strain evidence="1">CBHHK002</strain>
    </source>
</reference>
<sequence length="228" mass="25890">MFSPFTSHLGTNYCPRDEEIPRIKNLLIKPSVRLTRLNDEIAGLRMALDRLIEEHNALSAYVDSHKALLSPIRRLPLDVIEEIFMFCVPYGMSATEGPLLLGGICRSWRAISISMPRLWSYIHVVSPSWYLSLPERGQYDARFGKWLNVCTRRAGSLLLSISLADRVISAETLRVLVSLASRWGSIRFVLPLLLLQRLSDSLVETDVPLLRDIDLTIFPPRLKSCDSQ</sequence>
<comment type="caution">
    <text evidence="1">The sequence shown here is derived from an EMBL/GenBank/DDBJ whole genome shotgun (WGS) entry which is preliminary data.</text>
</comment>
<proteinExistence type="predicted"/>
<organism evidence="1 2">
    <name type="scientific">Mycena albidolilacea</name>
    <dbReference type="NCBI Taxonomy" id="1033008"/>
    <lineage>
        <taxon>Eukaryota</taxon>
        <taxon>Fungi</taxon>
        <taxon>Dikarya</taxon>
        <taxon>Basidiomycota</taxon>
        <taxon>Agaricomycotina</taxon>
        <taxon>Agaricomycetes</taxon>
        <taxon>Agaricomycetidae</taxon>
        <taxon>Agaricales</taxon>
        <taxon>Marasmiineae</taxon>
        <taxon>Mycenaceae</taxon>
        <taxon>Mycena</taxon>
    </lineage>
</organism>
<name>A0AAD7EXT9_9AGAR</name>
<keyword evidence="2" id="KW-1185">Reference proteome</keyword>
<protein>
    <recommendedName>
        <fullName evidence="3">F-box domain-containing protein</fullName>
    </recommendedName>
</protein>
<evidence type="ECO:0000313" key="2">
    <source>
        <dbReference type="Proteomes" id="UP001218218"/>
    </source>
</evidence>
<dbReference type="Proteomes" id="UP001218218">
    <property type="component" value="Unassembled WGS sequence"/>
</dbReference>